<keyword evidence="1" id="KW-0812">Transmembrane</keyword>
<accession>A0ABV4BVX9</accession>
<proteinExistence type="predicted"/>
<comment type="caution">
    <text evidence="2">The sequence shown here is derived from an EMBL/GenBank/DDBJ whole genome shotgun (WGS) entry which is preliminary data.</text>
</comment>
<evidence type="ECO:0008006" key="4">
    <source>
        <dbReference type="Google" id="ProtNLM"/>
    </source>
</evidence>
<dbReference type="RefSeq" id="WP_369736927.1">
    <property type="nucleotide sequence ID" value="NZ_JBGEDP010000001.1"/>
</dbReference>
<dbReference type="InterPro" id="IPR056918">
    <property type="entry name" value="8xMP"/>
</dbReference>
<keyword evidence="3" id="KW-1185">Reference proteome</keyword>
<keyword evidence="1" id="KW-1133">Transmembrane helix</keyword>
<protein>
    <recommendedName>
        <fullName evidence="4">Transmembrane protein</fullName>
    </recommendedName>
</protein>
<dbReference type="Proteomes" id="UP001564760">
    <property type="component" value="Unassembled WGS sequence"/>
</dbReference>
<evidence type="ECO:0000256" key="1">
    <source>
        <dbReference type="SAM" id="Phobius"/>
    </source>
</evidence>
<feature type="transmembrane region" description="Helical" evidence="1">
    <location>
        <begin position="46"/>
        <end position="67"/>
    </location>
</feature>
<keyword evidence="1" id="KW-0472">Membrane</keyword>
<dbReference type="EMBL" id="JBGEDP010000001">
    <property type="protein sequence ID" value="MEY8014453.1"/>
    <property type="molecule type" value="Genomic_DNA"/>
</dbReference>
<feature type="transmembrane region" description="Helical" evidence="1">
    <location>
        <begin position="73"/>
        <end position="94"/>
    </location>
</feature>
<evidence type="ECO:0000313" key="2">
    <source>
        <dbReference type="EMBL" id="MEY8014453.1"/>
    </source>
</evidence>
<gene>
    <name evidence="2" type="ORF">AB8998_05215</name>
</gene>
<sequence>MDLGEPQEARERRAMSEPAEALPDPRVLDIYKLVVEMADRVSARRALANAFFLTVNTTLVAVVGLSTTQPDSTLRFIAVCVAGVAVSVCWWLLLRVYRRLNSAKFAVINKIEDEHLPVKPYTDEWTELMPDDDATSRRARLGKALRELGGVERIVPVVFGLLYIALLVGRLVT</sequence>
<evidence type="ECO:0000313" key="3">
    <source>
        <dbReference type="Proteomes" id="UP001564760"/>
    </source>
</evidence>
<organism evidence="2 3">
    <name type="scientific">Mycobacterium servetii</name>
    <dbReference type="NCBI Taxonomy" id="3237418"/>
    <lineage>
        <taxon>Bacteria</taxon>
        <taxon>Bacillati</taxon>
        <taxon>Actinomycetota</taxon>
        <taxon>Actinomycetes</taxon>
        <taxon>Mycobacteriales</taxon>
        <taxon>Mycobacteriaceae</taxon>
        <taxon>Mycobacterium</taxon>
    </lineage>
</organism>
<reference evidence="2 3" key="1">
    <citation type="submission" date="2024-08" db="EMBL/GenBank/DDBJ databases">
        <title>Mycobacterium servetensis sp. nov., a novel rapid-growing mycobacterial species recovered from a human patient in Zaragoza, Spain.</title>
        <authorList>
            <person name="Tristancho-Baro A.I."/>
            <person name="Buenestado-Serrano S."/>
            <person name="Garcia De Viedma D."/>
            <person name="Milagro-Beamonte A."/>
            <person name="Burillo N."/>
            <person name="Sanz S."/>
            <person name="Lopez-Calleja A.I."/>
            <person name="Penas-Utrilla D."/>
            <person name="Guardingo M."/>
            <person name="Garcia M.J."/>
            <person name="Vinuelas-Bayon J."/>
        </authorList>
    </citation>
    <scope>NUCLEOTIDE SEQUENCE [LARGE SCALE GENOMIC DNA]</scope>
    <source>
        <strain evidence="3">HUMS_12744610</strain>
    </source>
</reference>
<feature type="transmembrane region" description="Helical" evidence="1">
    <location>
        <begin position="154"/>
        <end position="172"/>
    </location>
</feature>
<dbReference type="Pfam" id="PF24838">
    <property type="entry name" value="8xMP"/>
    <property type="match status" value="1"/>
</dbReference>
<name>A0ABV4BVX9_9MYCO</name>